<accession>A0A101SAA0</accession>
<feature type="signal peptide" evidence="1">
    <location>
        <begin position="1"/>
        <end position="20"/>
    </location>
</feature>
<dbReference type="PROSITE" id="PS51257">
    <property type="entry name" value="PROKAR_LIPOPROTEIN"/>
    <property type="match status" value="1"/>
</dbReference>
<evidence type="ECO:0000256" key="1">
    <source>
        <dbReference type="SAM" id="SignalP"/>
    </source>
</evidence>
<sequence>MSKFLSAASSASLNRRGFLAATGALTLASTLSACGGGSGGSGSGGGSSAKAVSQADIDKAMKTPTELVFWTWVPNIDKEVALFQAKYPAIKVKVVNAGQGVTHYTKLRTAIKAGSGAPDAVQIEYQAIPTFTITDSLLDLRPYGAAKLKDTFVDWTWGQVSGADGEVFAIPQDTGPMGMLYRKDIFDKHRIDVPTTWDEFAAAARKLHKADPDVYLTNLAANEAAAWHGLLWQAGAKPYALSGKSDITISVDDAVSRKLGDYWGGLAKEGVIGTEPDFADSWYAALNKGKYATWITAAWGPSFLSGSAKSTAGKWRAAPLPQWDAAKPSAGNWGGSTTAVVKGTKNAIAAAMFAQFLNSDPASAKLFATEQFFFPATKALLGDASFTGDAPSFYGGQKVNQVFADISSTVSPSFQWPPFLDQAATDWTETVGKSLADKTDTARALGAWQTRLTTYAKNQGFTVKS</sequence>
<dbReference type="OrthoDB" id="2515046at2"/>
<dbReference type="Proteomes" id="UP000054375">
    <property type="component" value="Unassembled WGS sequence"/>
</dbReference>
<reference evidence="2 5" key="2">
    <citation type="submission" date="2018-09" db="EMBL/GenBank/DDBJ databases">
        <title>Production of Trimethoprim by Streptomyces sp. 3E-1.</title>
        <authorList>
            <person name="Kang H.J."/>
            <person name="Kim S.B."/>
        </authorList>
    </citation>
    <scope>NUCLEOTIDE SEQUENCE [LARGE SCALE GENOMIC DNA]</scope>
    <source>
        <strain evidence="2 5">3E-1</strain>
    </source>
</reference>
<reference evidence="3 4" key="1">
    <citation type="submission" date="2015-10" db="EMBL/GenBank/DDBJ databases">
        <title>Draft genome sequence of Streptomyces griseorubiginosus DSM 40469, type strain for the species Streptomyces griseorubiginosus.</title>
        <authorList>
            <person name="Ruckert C."/>
            <person name="Winkler A."/>
            <person name="Kalinowski J."/>
            <person name="Kampfer P."/>
            <person name="Glaeser S."/>
        </authorList>
    </citation>
    <scope>NUCLEOTIDE SEQUENCE [LARGE SCALE GENOMIC DNA]</scope>
    <source>
        <strain evidence="3 4">DSM 40469</strain>
    </source>
</reference>
<dbReference type="InterPro" id="IPR006311">
    <property type="entry name" value="TAT_signal"/>
</dbReference>
<dbReference type="KEGG" id="sge:DWG14_02672"/>
<feature type="chain" id="PRO_5041794263" evidence="1">
    <location>
        <begin position="21"/>
        <end position="465"/>
    </location>
</feature>
<name>A0A101SAA0_9ACTN</name>
<keyword evidence="4" id="KW-1185">Reference proteome</keyword>
<dbReference type="EMBL" id="LMWV01000003">
    <property type="protein sequence ID" value="KUN70452.1"/>
    <property type="molecule type" value="Genomic_DNA"/>
</dbReference>
<dbReference type="Proteomes" id="UP000265765">
    <property type="component" value="Chromosome"/>
</dbReference>
<dbReference type="Pfam" id="PF01547">
    <property type="entry name" value="SBP_bac_1"/>
    <property type="match status" value="1"/>
</dbReference>
<dbReference type="GeneID" id="91281603"/>
<evidence type="ECO:0000313" key="5">
    <source>
        <dbReference type="Proteomes" id="UP000265765"/>
    </source>
</evidence>
<evidence type="ECO:0000313" key="3">
    <source>
        <dbReference type="EMBL" id="KUN70452.1"/>
    </source>
</evidence>
<gene>
    <name evidence="2" type="primary">araN_2</name>
    <name evidence="3" type="ORF">AQJ54_05115</name>
    <name evidence="2" type="ORF">DWG14_02672</name>
</gene>
<dbReference type="AlphaFoldDB" id="A0A101SAA0"/>
<dbReference type="PANTHER" id="PTHR43649">
    <property type="entry name" value="ARABINOSE-BINDING PROTEIN-RELATED"/>
    <property type="match status" value="1"/>
</dbReference>
<dbReference type="PANTHER" id="PTHR43649:SF14">
    <property type="entry name" value="BLR3389 PROTEIN"/>
    <property type="match status" value="1"/>
</dbReference>
<dbReference type="PROSITE" id="PS51318">
    <property type="entry name" value="TAT"/>
    <property type="match status" value="1"/>
</dbReference>
<dbReference type="InterPro" id="IPR006059">
    <property type="entry name" value="SBP"/>
</dbReference>
<organism evidence="3 4">
    <name type="scientific">Streptomyces griseorubiginosus</name>
    <dbReference type="NCBI Taxonomy" id="67304"/>
    <lineage>
        <taxon>Bacteria</taxon>
        <taxon>Bacillati</taxon>
        <taxon>Actinomycetota</taxon>
        <taxon>Actinomycetes</taxon>
        <taxon>Kitasatosporales</taxon>
        <taxon>Streptomycetaceae</taxon>
        <taxon>Streptomyces</taxon>
    </lineage>
</organism>
<dbReference type="InterPro" id="IPR050490">
    <property type="entry name" value="Bact_solute-bd_prot1"/>
</dbReference>
<dbReference type="RefSeq" id="WP_062234247.1">
    <property type="nucleotide sequence ID" value="NZ_CP032427.1"/>
</dbReference>
<dbReference type="Gene3D" id="3.40.190.10">
    <property type="entry name" value="Periplasmic binding protein-like II"/>
    <property type="match status" value="3"/>
</dbReference>
<dbReference type="SUPFAM" id="SSF53850">
    <property type="entry name" value="Periplasmic binding protein-like II"/>
    <property type="match status" value="1"/>
</dbReference>
<evidence type="ECO:0000313" key="2">
    <source>
        <dbReference type="EMBL" id="AYC38443.1"/>
    </source>
</evidence>
<proteinExistence type="predicted"/>
<dbReference type="EMBL" id="CP032427">
    <property type="protein sequence ID" value="AYC38443.1"/>
    <property type="molecule type" value="Genomic_DNA"/>
</dbReference>
<evidence type="ECO:0000313" key="4">
    <source>
        <dbReference type="Proteomes" id="UP000054375"/>
    </source>
</evidence>
<keyword evidence="1" id="KW-0732">Signal</keyword>
<protein>
    <submittedName>
        <fullName evidence="3">ABC transporter substrate-binding protein</fullName>
    </submittedName>
    <submittedName>
        <fullName evidence="2">Arabinose-binding protein</fullName>
    </submittedName>
</protein>